<dbReference type="SUPFAM" id="SSF46785">
    <property type="entry name" value="Winged helix' DNA-binding domain"/>
    <property type="match status" value="1"/>
</dbReference>
<dbReference type="Proteomes" id="UP001370348">
    <property type="component" value="Chromosome"/>
</dbReference>
<name>A0ABZ2LSV2_9BACT</name>
<dbReference type="Gene3D" id="1.10.10.10">
    <property type="entry name" value="Winged helix-like DNA-binding domain superfamily/Winged helix DNA-binding domain"/>
    <property type="match status" value="1"/>
</dbReference>
<dbReference type="EMBL" id="CP089984">
    <property type="protein sequence ID" value="WXB14004.1"/>
    <property type="molecule type" value="Genomic_DNA"/>
</dbReference>
<reference evidence="2 3" key="1">
    <citation type="submission" date="2021-12" db="EMBL/GenBank/DDBJ databases">
        <title>Discovery of the Pendulisporaceae a myxobacterial family with distinct sporulation behavior and unique specialized metabolism.</title>
        <authorList>
            <person name="Garcia R."/>
            <person name="Popoff A."/>
            <person name="Bader C.D."/>
            <person name="Loehr J."/>
            <person name="Walesch S."/>
            <person name="Walt C."/>
            <person name="Boldt J."/>
            <person name="Bunk B."/>
            <person name="Haeckl F.J.F.P.J."/>
            <person name="Gunesch A.P."/>
            <person name="Birkelbach J."/>
            <person name="Nuebel U."/>
            <person name="Pietschmann T."/>
            <person name="Bach T."/>
            <person name="Mueller R."/>
        </authorList>
    </citation>
    <scope>NUCLEOTIDE SEQUENCE [LARGE SCALE GENOMIC DNA]</scope>
    <source>
        <strain evidence="2 3">MSr11954</strain>
    </source>
</reference>
<evidence type="ECO:0000313" key="3">
    <source>
        <dbReference type="Proteomes" id="UP001370348"/>
    </source>
</evidence>
<dbReference type="InterPro" id="IPR036388">
    <property type="entry name" value="WH-like_DNA-bd_sf"/>
</dbReference>
<evidence type="ECO:0000259" key="1">
    <source>
        <dbReference type="PROSITE" id="PS50995"/>
    </source>
</evidence>
<feature type="domain" description="HTH marR-type" evidence="1">
    <location>
        <begin position="19"/>
        <end position="150"/>
    </location>
</feature>
<dbReference type="PANTHER" id="PTHR33164">
    <property type="entry name" value="TRANSCRIPTIONAL REGULATOR, MARR FAMILY"/>
    <property type="match status" value="1"/>
</dbReference>
<dbReference type="RefSeq" id="WP_394823619.1">
    <property type="nucleotide sequence ID" value="NZ_CP089984.1"/>
</dbReference>
<dbReference type="SMART" id="SM00347">
    <property type="entry name" value="HTH_MARR"/>
    <property type="match status" value="1"/>
</dbReference>
<sequence>MPAMNNLGLSQEQYKEMETLCACFNLRRAARAVTSHYDALLQPFGIKATQLAILVALKNLGPASMSVLADTLVLDASSLSRNVAWLMKEGFVRQSRGRDGRVRPVVLTPKGERIISRAYPAWSNAQRAIEGSFSDREFNAALTFLRRATDAALHVEEFD</sequence>
<protein>
    <submittedName>
        <fullName evidence="2">MarR family transcriptional regulator</fullName>
    </submittedName>
</protein>
<proteinExistence type="predicted"/>
<dbReference type="InterPro" id="IPR039422">
    <property type="entry name" value="MarR/SlyA-like"/>
</dbReference>
<organism evidence="2 3">
    <name type="scientific">Pendulispora albinea</name>
    <dbReference type="NCBI Taxonomy" id="2741071"/>
    <lineage>
        <taxon>Bacteria</taxon>
        <taxon>Pseudomonadati</taxon>
        <taxon>Myxococcota</taxon>
        <taxon>Myxococcia</taxon>
        <taxon>Myxococcales</taxon>
        <taxon>Sorangiineae</taxon>
        <taxon>Pendulisporaceae</taxon>
        <taxon>Pendulispora</taxon>
    </lineage>
</organism>
<evidence type="ECO:0000313" key="2">
    <source>
        <dbReference type="EMBL" id="WXB14004.1"/>
    </source>
</evidence>
<dbReference type="PANTHER" id="PTHR33164:SF105">
    <property type="entry name" value="TRANSCRIPTIONAL REPRESSOR PROTEIN-RELATED"/>
    <property type="match status" value="1"/>
</dbReference>
<accession>A0ABZ2LSV2</accession>
<dbReference type="PROSITE" id="PS50995">
    <property type="entry name" value="HTH_MARR_2"/>
    <property type="match status" value="1"/>
</dbReference>
<dbReference type="InterPro" id="IPR000835">
    <property type="entry name" value="HTH_MarR-typ"/>
</dbReference>
<gene>
    <name evidence="2" type="ORF">LZC94_40015</name>
</gene>
<dbReference type="InterPro" id="IPR036390">
    <property type="entry name" value="WH_DNA-bd_sf"/>
</dbReference>
<keyword evidence="3" id="KW-1185">Reference proteome</keyword>
<dbReference type="Pfam" id="PF12802">
    <property type="entry name" value="MarR_2"/>
    <property type="match status" value="1"/>
</dbReference>